<organism evidence="2 3">
    <name type="scientific">Metabacillus rhizolycopersici</name>
    <dbReference type="NCBI Taxonomy" id="2875709"/>
    <lineage>
        <taxon>Bacteria</taxon>
        <taxon>Bacillati</taxon>
        <taxon>Bacillota</taxon>
        <taxon>Bacilli</taxon>
        <taxon>Bacillales</taxon>
        <taxon>Bacillaceae</taxon>
        <taxon>Metabacillus</taxon>
    </lineage>
</organism>
<evidence type="ECO:0000313" key="2">
    <source>
        <dbReference type="EMBL" id="MBZ5749447.1"/>
    </source>
</evidence>
<gene>
    <name evidence="2" type="ORF">K9V48_04115</name>
</gene>
<comment type="caution">
    <text evidence="2">The sequence shown here is derived from an EMBL/GenBank/DDBJ whole genome shotgun (WGS) entry which is preliminary data.</text>
</comment>
<dbReference type="Proteomes" id="UP001165287">
    <property type="component" value="Unassembled WGS sequence"/>
</dbReference>
<feature type="region of interest" description="Disordered" evidence="1">
    <location>
        <begin position="38"/>
        <end position="58"/>
    </location>
</feature>
<sequence length="58" mass="6650">MEKDQFEDSQVHLTNHEEVLEISSTGYGLESVSKEAVEKQKFQMKKNTNNSDVGDYNI</sequence>
<reference evidence="2" key="1">
    <citation type="submission" date="2024-05" db="EMBL/GenBank/DDBJ databases">
        <title>Metabacillus sp. nov., isolated from the rhizosphere soil of tomato plants.</title>
        <authorList>
            <person name="Ma R."/>
        </authorList>
    </citation>
    <scope>NUCLEOTIDE SEQUENCE</scope>
    <source>
        <strain evidence="2">DBTR6</strain>
    </source>
</reference>
<dbReference type="RefSeq" id="WP_224137187.1">
    <property type="nucleotide sequence ID" value="NZ_JAIQUM010000006.1"/>
</dbReference>
<protein>
    <submittedName>
        <fullName evidence="2">Uncharacterized protein</fullName>
    </submittedName>
</protein>
<evidence type="ECO:0000256" key="1">
    <source>
        <dbReference type="SAM" id="MobiDB-lite"/>
    </source>
</evidence>
<evidence type="ECO:0000313" key="3">
    <source>
        <dbReference type="Proteomes" id="UP001165287"/>
    </source>
</evidence>
<proteinExistence type="predicted"/>
<dbReference type="EMBL" id="JAIQUM010000006">
    <property type="protein sequence ID" value="MBZ5749447.1"/>
    <property type="molecule type" value="Genomic_DNA"/>
</dbReference>
<keyword evidence="3" id="KW-1185">Reference proteome</keyword>
<accession>A0ABS7UN27</accession>
<name>A0ABS7UN27_9BACI</name>